<dbReference type="PANTHER" id="PTHR38768:SF1">
    <property type="entry name" value="UPF0502 PROTEIN YCEH"/>
    <property type="match status" value="1"/>
</dbReference>
<sequence>MTDPETLDALDPVQLRVLACLVEKEGTTPEAYPLTENALVLACNQKTGRDPVMNLTPGQVGHALRTLEDRGLVRSVHGARAQRWEHRFAQHYSLTRAQQALLAVLALRGPQTVSELTSRTERLARFADAEELRHALERLAAHAPAYAVNLGRGAGQREDRWMHLLGGPVDTSLLAAAREAPAAGGRAALEQRVDGLEAEVAELRETLAGLLARLEG</sequence>
<protein>
    <submittedName>
        <fullName evidence="3">YceH family protein</fullName>
    </submittedName>
</protein>
<feature type="coiled-coil region" evidence="2">
    <location>
        <begin position="186"/>
        <end position="213"/>
    </location>
</feature>
<comment type="similarity">
    <text evidence="1">Belongs to the UPF0502 family.</text>
</comment>
<evidence type="ECO:0000313" key="3">
    <source>
        <dbReference type="EMBL" id="MFC4728935.1"/>
    </source>
</evidence>
<dbReference type="RefSeq" id="WP_377005002.1">
    <property type="nucleotide sequence ID" value="NZ_JBHSGG010000033.1"/>
</dbReference>
<name>A0ABV9NM76_9GAMM</name>
<dbReference type="EMBL" id="JBHSGG010000033">
    <property type="protein sequence ID" value="MFC4728935.1"/>
    <property type="molecule type" value="Genomic_DNA"/>
</dbReference>
<dbReference type="SUPFAM" id="SSF46785">
    <property type="entry name" value="Winged helix' DNA-binding domain"/>
    <property type="match status" value="2"/>
</dbReference>
<keyword evidence="4" id="KW-1185">Reference proteome</keyword>
<dbReference type="InterPro" id="IPR036388">
    <property type="entry name" value="WH-like_DNA-bd_sf"/>
</dbReference>
<dbReference type="Pfam" id="PF04337">
    <property type="entry name" value="DUF480"/>
    <property type="match status" value="1"/>
</dbReference>
<keyword evidence="2" id="KW-0175">Coiled coil</keyword>
<dbReference type="Gene3D" id="1.10.10.10">
    <property type="entry name" value="Winged helix-like DNA-binding domain superfamily/Winged helix DNA-binding domain"/>
    <property type="match status" value="2"/>
</dbReference>
<proteinExistence type="inferred from homology"/>
<accession>A0ABV9NM76</accession>
<evidence type="ECO:0000256" key="1">
    <source>
        <dbReference type="HAMAP-Rule" id="MF_01584"/>
    </source>
</evidence>
<reference evidence="4" key="1">
    <citation type="journal article" date="2019" name="Int. J. Syst. Evol. Microbiol.">
        <title>The Global Catalogue of Microorganisms (GCM) 10K type strain sequencing project: providing services to taxonomists for standard genome sequencing and annotation.</title>
        <authorList>
            <consortium name="The Broad Institute Genomics Platform"/>
            <consortium name="The Broad Institute Genome Sequencing Center for Infectious Disease"/>
            <person name="Wu L."/>
            <person name="Ma J."/>
        </authorList>
    </citation>
    <scope>NUCLEOTIDE SEQUENCE [LARGE SCALE GENOMIC DNA]</scope>
    <source>
        <strain evidence="4">CGMCC 1.13574</strain>
    </source>
</reference>
<evidence type="ECO:0000256" key="2">
    <source>
        <dbReference type="SAM" id="Coils"/>
    </source>
</evidence>
<dbReference type="Proteomes" id="UP001595892">
    <property type="component" value="Unassembled WGS sequence"/>
</dbReference>
<dbReference type="InterPro" id="IPR007432">
    <property type="entry name" value="DUF480"/>
</dbReference>
<dbReference type="InterPro" id="IPR036390">
    <property type="entry name" value="WH_DNA-bd_sf"/>
</dbReference>
<dbReference type="PANTHER" id="PTHR38768">
    <property type="entry name" value="UPF0502 PROTEIN YCEH"/>
    <property type="match status" value="1"/>
</dbReference>
<dbReference type="HAMAP" id="MF_01584">
    <property type="entry name" value="UPF0502"/>
    <property type="match status" value="1"/>
</dbReference>
<organism evidence="3 4">
    <name type="scientific">Coralloluteibacterium thermophilum</name>
    <dbReference type="NCBI Taxonomy" id="2707049"/>
    <lineage>
        <taxon>Bacteria</taxon>
        <taxon>Pseudomonadati</taxon>
        <taxon>Pseudomonadota</taxon>
        <taxon>Gammaproteobacteria</taxon>
        <taxon>Lysobacterales</taxon>
        <taxon>Lysobacteraceae</taxon>
        <taxon>Coralloluteibacterium</taxon>
    </lineage>
</organism>
<gene>
    <name evidence="3" type="ORF">ACFO3Q_12235</name>
</gene>
<comment type="caution">
    <text evidence="3">The sequence shown here is derived from an EMBL/GenBank/DDBJ whole genome shotgun (WGS) entry which is preliminary data.</text>
</comment>
<evidence type="ECO:0000313" key="4">
    <source>
        <dbReference type="Proteomes" id="UP001595892"/>
    </source>
</evidence>